<dbReference type="RefSeq" id="WP_089398236.1">
    <property type="nucleotide sequence ID" value="NZ_FZOT01000002.1"/>
</dbReference>
<feature type="domain" description="DUF1232" evidence="5">
    <location>
        <begin position="33"/>
        <end position="68"/>
    </location>
</feature>
<protein>
    <submittedName>
        <fullName evidence="6">Uncharacterized membrane protein YkvA, DUF1232 family</fullName>
    </submittedName>
</protein>
<gene>
    <name evidence="6" type="ORF">SAMN06265795_102397</name>
</gene>
<comment type="subcellular location">
    <subcellularLocation>
        <location evidence="1">Endomembrane system</location>
        <topology evidence="1">Multi-pass membrane protein</topology>
    </subcellularLocation>
</comment>
<sequence length="103" mass="11404">MFYRLSRLLRATGRDLVTLWFAIRHPGTPGGLKLAAVLLGLYALSPIDLLPDGIPLLGLVDDVTLLAFGVPALLKLLPQPALQEARNATERVMSRWSFRRARN</sequence>
<dbReference type="Pfam" id="PF06803">
    <property type="entry name" value="DUF1232"/>
    <property type="match status" value="1"/>
</dbReference>
<name>A0A239DY53_9BURK</name>
<dbReference type="Proteomes" id="UP000198284">
    <property type="component" value="Unassembled WGS sequence"/>
</dbReference>
<keyword evidence="3" id="KW-1133">Transmembrane helix</keyword>
<keyword evidence="4" id="KW-0472">Membrane</keyword>
<proteinExistence type="predicted"/>
<evidence type="ECO:0000256" key="1">
    <source>
        <dbReference type="ARBA" id="ARBA00004127"/>
    </source>
</evidence>
<evidence type="ECO:0000256" key="4">
    <source>
        <dbReference type="ARBA" id="ARBA00023136"/>
    </source>
</evidence>
<dbReference type="EMBL" id="FZOT01000002">
    <property type="protein sequence ID" value="SNS36653.1"/>
    <property type="molecule type" value="Genomic_DNA"/>
</dbReference>
<evidence type="ECO:0000256" key="3">
    <source>
        <dbReference type="ARBA" id="ARBA00022989"/>
    </source>
</evidence>
<evidence type="ECO:0000256" key="2">
    <source>
        <dbReference type="ARBA" id="ARBA00022692"/>
    </source>
</evidence>
<keyword evidence="2" id="KW-0812">Transmembrane</keyword>
<dbReference type="AlphaFoldDB" id="A0A239DY53"/>
<keyword evidence="7" id="KW-1185">Reference proteome</keyword>
<dbReference type="GO" id="GO:0012505">
    <property type="term" value="C:endomembrane system"/>
    <property type="evidence" value="ECO:0007669"/>
    <property type="project" value="UniProtKB-SubCell"/>
</dbReference>
<dbReference type="InterPro" id="IPR010652">
    <property type="entry name" value="DUF1232"/>
</dbReference>
<reference evidence="6 7" key="1">
    <citation type="submission" date="2017-06" db="EMBL/GenBank/DDBJ databases">
        <authorList>
            <person name="Kim H.J."/>
            <person name="Triplett B.A."/>
        </authorList>
    </citation>
    <scope>NUCLEOTIDE SEQUENCE [LARGE SCALE GENOMIC DNA]</scope>
    <source>
        <strain evidence="6 7">U15</strain>
    </source>
</reference>
<evidence type="ECO:0000313" key="6">
    <source>
        <dbReference type="EMBL" id="SNS36653.1"/>
    </source>
</evidence>
<organism evidence="6 7">
    <name type="scientific">Noviherbaspirillum humi</name>
    <dbReference type="NCBI Taxonomy" id="1688639"/>
    <lineage>
        <taxon>Bacteria</taxon>
        <taxon>Pseudomonadati</taxon>
        <taxon>Pseudomonadota</taxon>
        <taxon>Betaproteobacteria</taxon>
        <taxon>Burkholderiales</taxon>
        <taxon>Oxalobacteraceae</taxon>
        <taxon>Noviherbaspirillum</taxon>
    </lineage>
</organism>
<evidence type="ECO:0000259" key="5">
    <source>
        <dbReference type="Pfam" id="PF06803"/>
    </source>
</evidence>
<evidence type="ECO:0000313" key="7">
    <source>
        <dbReference type="Proteomes" id="UP000198284"/>
    </source>
</evidence>
<accession>A0A239DY53</accession>